<keyword evidence="6" id="KW-0136">Cellulose degradation</keyword>
<comment type="subcellular location">
    <subcellularLocation>
        <location evidence="2">Secreted</location>
    </subcellularLocation>
</comment>
<evidence type="ECO:0000313" key="18">
    <source>
        <dbReference type="Proteomes" id="UP001465668"/>
    </source>
</evidence>
<keyword evidence="8" id="KW-0186">Copper</keyword>
<keyword evidence="18" id="KW-1185">Reference proteome</keyword>
<dbReference type="InterPro" id="IPR005103">
    <property type="entry name" value="AA9_LPMO"/>
</dbReference>
<evidence type="ECO:0000256" key="10">
    <source>
        <dbReference type="ARBA" id="ARBA00023157"/>
    </source>
</evidence>
<evidence type="ECO:0000256" key="12">
    <source>
        <dbReference type="ARBA" id="ARBA00023326"/>
    </source>
</evidence>
<dbReference type="EMBL" id="JARVKM010000002">
    <property type="protein sequence ID" value="KAK9782900.1"/>
    <property type="molecule type" value="Genomic_DNA"/>
</dbReference>
<keyword evidence="10" id="KW-1015">Disulfide bond</keyword>
<keyword evidence="3" id="KW-0964">Secreted</keyword>
<dbReference type="PANTHER" id="PTHR33353">
    <property type="entry name" value="PUTATIVE (AFU_ORTHOLOGUE AFUA_1G12560)-RELATED"/>
    <property type="match status" value="1"/>
</dbReference>
<keyword evidence="4" id="KW-0479">Metal-binding</keyword>
<comment type="similarity">
    <text evidence="13">Belongs to the polysaccharide monooxygenase AA9 family.</text>
</comment>
<evidence type="ECO:0000256" key="9">
    <source>
        <dbReference type="ARBA" id="ARBA00023033"/>
    </source>
</evidence>
<keyword evidence="9" id="KW-0503">Monooxygenase</keyword>
<evidence type="ECO:0000256" key="1">
    <source>
        <dbReference type="ARBA" id="ARBA00001973"/>
    </source>
</evidence>
<evidence type="ECO:0000256" key="5">
    <source>
        <dbReference type="ARBA" id="ARBA00022729"/>
    </source>
</evidence>
<reference evidence="17 18" key="1">
    <citation type="submission" date="2024-02" db="EMBL/GenBank/DDBJ databases">
        <title>First draft genome assembly of two strains of Seiridium cardinale.</title>
        <authorList>
            <person name="Emiliani G."/>
            <person name="Scali E."/>
        </authorList>
    </citation>
    <scope>NUCLEOTIDE SEQUENCE [LARGE SCALE GENOMIC DNA]</scope>
    <source>
        <strain evidence="17 18">BM-138-000479</strain>
    </source>
</reference>
<dbReference type="Proteomes" id="UP001465668">
    <property type="component" value="Unassembled WGS sequence"/>
</dbReference>
<comment type="cofactor">
    <cofactor evidence="1">
        <name>Cu(2+)</name>
        <dbReference type="ChEBI" id="CHEBI:29036"/>
    </cofactor>
</comment>
<dbReference type="InterPro" id="IPR049892">
    <property type="entry name" value="AA9"/>
</dbReference>
<dbReference type="Pfam" id="PF03443">
    <property type="entry name" value="AA9"/>
    <property type="match status" value="2"/>
</dbReference>
<keyword evidence="7" id="KW-0560">Oxidoreductase</keyword>
<comment type="catalytic activity">
    <reaction evidence="14">
        <text>[(1-&gt;4)-beta-D-glucosyl]n+m + reduced acceptor + O2 = 4-dehydro-beta-D-glucosyl-[(1-&gt;4)-beta-D-glucosyl]n-1 + [(1-&gt;4)-beta-D-glucosyl]m + acceptor + H2O.</text>
        <dbReference type="EC" id="1.14.99.56"/>
    </reaction>
</comment>
<gene>
    <name evidence="17" type="ORF">SCAR479_01243</name>
</gene>
<evidence type="ECO:0000256" key="11">
    <source>
        <dbReference type="ARBA" id="ARBA00023277"/>
    </source>
</evidence>
<feature type="domain" description="Auxiliary Activity family 9 catalytic" evidence="16">
    <location>
        <begin position="107"/>
        <end position="188"/>
    </location>
</feature>
<dbReference type="GO" id="GO:0016787">
    <property type="term" value="F:hydrolase activity"/>
    <property type="evidence" value="ECO:0007669"/>
    <property type="project" value="UniProtKB-KW"/>
</dbReference>
<dbReference type="EC" id="1.14.99.56" evidence="15"/>
<evidence type="ECO:0000256" key="13">
    <source>
        <dbReference type="ARBA" id="ARBA00044502"/>
    </source>
</evidence>
<evidence type="ECO:0000256" key="7">
    <source>
        <dbReference type="ARBA" id="ARBA00023002"/>
    </source>
</evidence>
<dbReference type="Gene3D" id="2.70.50.70">
    <property type="match status" value="4"/>
</dbReference>
<evidence type="ECO:0000256" key="3">
    <source>
        <dbReference type="ARBA" id="ARBA00022525"/>
    </source>
</evidence>
<organism evidence="17 18">
    <name type="scientific">Seiridium cardinale</name>
    <dbReference type="NCBI Taxonomy" id="138064"/>
    <lineage>
        <taxon>Eukaryota</taxon>
        <taxon>Fungi</taxon>
        <taxon>Dikarya</taxon>
        <taxon>Ascomycota</taxon>
        <taxon>Pezizomycotina</taxon>
        <taxon>Sordariomycetes</taxon>
        <taxon>Xylariomycetidae</taxon>
        <taxon>Amphisphaeriales</taxon>
        <taxon>Sporocadaceae</taxon>
        <taxon>Seiridium</taxon>
    </lineage>
</organism>
<dbReference type="PANTHER" id="PTHR33353:SF18">
    <property type="entry name" value="ENDOGLUCANASE II"/>
    <property type="match status" value="1"/>
</dbReference>
<accession>A0ABR2Y8H4</accession>
<evidence type="ECO:0000313" key="17">
    <source>
        <dbReference type="EMBL" id="KAK9782900.1"/>
    </source>
</evidence>
<evidence type="ECO:0000256" key="15">
    <source>
        <dbReference type="ARBA" id="ARBA00047174"/>
    </source>
</evidence>
<protein>
    <recommendedName>
        <fullName evidence="15">lytic cellulose monooxygenase (C4-dehydrogenating)</fullName>
        <ecNumber evidence="15">1.14.99.56</ecNumber>
    </recommendedName>
</protein>
<feature type="domain" description="Auxiliary Activity family 9 catalytic" evidence="16">
    <location>
        <begin position="336"/>
        <end position="406"/>
    </location>
</feature>
<keyword evidence="11" id="KW-0119">Carbohydrate metabolism</keyword>
<evidence type="ECO:0000256" key="8">
    <source>
        <dbReference type="ARBA" id="ARBA00023008"/>
    </source>
</evidence>
<keyword evidence="17" id="KW-0378">Hydrolase</keyword>
<evidence type="ECO:0000256" key="4">
    <source>
        <dbReference type="ARBA" id="ARBA00022723"/>
    </source>
</evidence>
<proteinExistence type="inferred from homology"/>
<keyword evidence="12" id="KW-0624">Polysaccharide degradation</keyword>
<sequence length="449" mass="47824">MKYAIFLAVVGPLATTHSIISQLEYEGKKYGASYAIRTPSYDGVGFRLWGETDVNIHWRNPTTASDKIIQVKAGGDVSSIWRKTLDTTTARPGTDDVIDPSHKGVENVISNAGKQVIHIPECIAPGQYLLRAELLALHGAGSSKGAQFYMECAQLEITGGSGAKSPATVSFPGAYKQNDPGVLINIYSGRMTRCNGSPYLDLNVLYSYSLLSNRKPGINMKSFIQLAAVALSAHCASAHYIFTTFSPGTSQAAAYQYVRQNTNNNSPVTDLASNDLRCNVGGATGGSTSTIEVTAGSPFTFTLDQAVYHQGPVSLYMSKAPTTAASYDGSGDWFKTFDCTIPKCIPAGEYLVRIQSLAIHNPGSTPQFYISCAQVKVTGGGSTTPSPTAKIPGFIKSTDPGYTANSQGPQCSLADLDLVVDGLSRGPDCEDTIENDGRKFDLVVLVHPL</sequence>
<evidence type="ECO:0000256" key="6">
    <source>
        <dbReference type="ARBA" id="ARBA00023001"/>
    </source>
</evidence>
<evidence type="ECO:0000256" key="14">
    <source>
        <dbReference type="ARBA" id="ARBA00045077"/>
    </source>
</evidence>
<comment type="caution">
    <text evidence="17">The sequence shown here is derived from an EMBL/GenBank/DDBJ whole genome shotgun (WGS) entry which is preliminary data.</text>
</comment>
<name>A0ABR2Y8H4_9PEZI</name>
<evidence type="ECO:0000256" key="2">
    <source>
        <dbReference type="ARBA" id="ARBA00004613"/>
    </source>
</evidence>
<evidence type="ECO:0000259" key="16">
    <source>
        <dbReference type="Pfam" id="PF03443"/>
    </source>
</evidence>
<keyword evidence="5" id="KW-0732">Signal</keyword>
<dbReference type="CDD" id="cd21175">
    <property type="entry name" value="LPMO_AA9"/>
    <property type="match status" value="1"/>
</dbReference>